<evidence type="ECO:0000313" key="6">
    <source>
        <dbReference type="EMBL" id="CPV43334.1"/>
    </source>
</evidence>
<dbReference type="PANTHER" id="PTHR24421">
    <property type="entry name" value="NITRATE/NITRITE SENSOR PROTEIN NARX-RELATED"/>
    <property type="match status" value="1"/>
</dbReference>
<reference evidence="6 7" key="1">
    <citation type="submission" date="2015-03" db="EMBL/GenBank/DDBJ databases">
        <authorList>
            <person name="Murphy D."/>
        </authorList>
    </citation>
    <scope>NUCLEOTIDE SEQUENCE [LARGE SCALE GENOMIC DNA]</scope>
    <source>
        <strain evidence="6 7">PAP088</strain>
    </source>
</reference>
<dbReference type="EMBL" id="CSWP01000002">
    <property type="protein sequence ID" value="CPV43334.1"/>
    <property type="molecule type" value="Genomic_DNA"/>
</dbReference>
<dbReference type="PANTHER" id="PTHR24421:SF61">
    <property type="entry name" value="OXYGEN SENSOR HISTIDINE KINASE NREB"/>
    <property type="match status" value="1"/>
</dbReference>
<dbReference type="Gene3D" id="3.30.565.10">
    <property type="entry name" value="Histidine kinase-like ATPase, C-terminal domain"/>
    <property type="match status" value="1"/>
</dbReference>
<evidence type="ECO:0000256" key="2">
    <source>
        <dbReference type="ARBA" id="ARBA00022777"/>
    </source>
</evidence>
<gene>
    <name evidence="6" type="primary">degS_1</name>
    <name evidence="6" type="ORF">ERS075579_01483</name>
</gene>
<feature type="domain" description="Phage shock protein PspC N-terminal" evidence="5">
    <location>
        <begin position="32"/>
        <end position="87"/>
    </location>
</feature>
<feature type="domain" description="Histidine kinase/HSP90-like ATPase" evidence="4">
    <location>
        <begin position="328"/>
        <end position="415"/>
    </location>
</feature>
<dbReference type="InterPro" id="IPR003594">
    <property type="entry name" value="HATPase_dom"/>
</dbReference>
<evidence type="ECO:0000256" key="3">
    <source>
        <dbReference type="ARBA" id="ARBA00023012"/>
    </source>
</evidence>
<dbReference type="InterPro" id="IPR007168">
    <property type="entry name" value="Phageshock_PspC_N"/>
</dbReference>
<dbReference type="SUPFAM" id="SSF55874">
    <property type="entry name" value="ATPase domain of HSP90 chaperone/DNA topoisomerase II/histidine kinase"/>
    <property type="match status" value="1"/>
</dbReference>
<evidence type="ECO:0000259" key="4">
    <source>
        <dbReference type="Pfam" id="PF02518"/>
    </source>
</evidence>
<dbReference type="AlphaFoldDB" id="A0A0U0ZKZ4"/>
<keyword evidence="3" id="KW-0902">Two-component regulatory system</keyword>
<dbReference type="GO" id="GO:0000160">
    <property type="term" value="P:phosphorelay signal transduction system"/>
    <property type="evidence" value="ECO:0007669"/>
    <property type="project" value="UniProtKB-KW"/>
</dbReference>
<dbReference type="EC" id="2.7.13.3" evidence="6"/>
<dbReference type="InterPro" id="IPR050482">
    <property type="entry name" value="Sensor_HK_TwoCompSys"/>
</dbReference>
<evidence type="ECO:0000256" key="1">
    <source>
        <dbReference type="ARBA" id="ARBA00022679"/>
    </source>
</evidence>
<dbReference type="InterPro" id="IPR036890">
    <property type="entry name" value="HATPase_C_sf"/>
</dbReference>
<protein>
    <submittedName>
        <fullName evidence="6">Putative two-component system sensor kinase</fullName>
        <ecNumber evidence="6">2.7.13.3</ecNumber>
    </submittedName>
</protein>
<dbReference type="Proteomes" id="UP000045782">
    <property type="component" value="Unassembled WGS sequence"/>
</dbReference>
<dbReference type="Pfam" id="PF02518">
    <property type="entry name" value="HATPase_c"/>
    <property type="match status" value="1"/>
</dbReference>
<dbReference type="CDD" id="cd16917">
    <property type="entry name" value="HATPase_UhpB-NarQ-NarX-like"/>
    <property type="match status" value="1"/>
</dbReference>
<accession>A0A0U0ZKZ4</accession>
<dbReference type="GO" id="GO:0004673">
    <property type="term" value="F:protein histidine kinase activity"/>
    <property type="evidence" value="ECO:0007669"/>
    <property type="project" value="UniProtKB-EC"/>
</dbReference>
<keyword evidence="2 6" id="KW-0418">Kinase</keyword>
<evidence type="ECO:0000259" key="5">
    <source>
        <dbReference type="Pfam" id="PF04024"/>
    </source>
</evidence>
<organism evidence="6 7">
    <name type="scientific">Mycobacteroides abscessus</name>
    <dbReference type="NCBI Taxonomy" id="36809"/>
    <lineage>
        <taxon>Bacteria</taxon>
        <taxon>Bacillati</taxon>
        <taxon>Actinomycetota</taxon>
        <taxon>Actinomycetes</taxon>
        <taxon>Mycobacteriales</taxon>
        <taxon>Mycobacteriaceae</taxon>
        <taxon>Mycobacteroides</taxon>
    </lineage>
</organism>
<keyword evidence="1 6" id="KW-0808">Transferase</keyword>
<name>A0A0U0ZKZ4_9MYCO</name>
<dbReference type="Pfam" id="PF04024">
    <property type="entry name" value="PspC"/>
    <property type="match status" value="1"/>
</dbReference>
<evidence type="ECO:0000313" key="7">
    <source>
        <dbReference type="Proteomes" id="UP000045782"/>
    </source>
</evidence>
<dbReference type="RefSeq" id="WP_005056084.1">
    <property type="nucleotide sequence ID" value="NZ_AP022621.1"/>
</dbReference>
<sequence>MPGELCHGSIAEVSPRFRNAFAGGNRLTAAPPLRRRTGGRVVAGVAGGLADHLDVPVFRVRLAFAVLGAASGMGIVAYGLLWMLMPPGDDVAAVSATDRRRATGLLLLSLAALIILMSTVSGSTASLVFPTVLALTGLAVVWREFDAQGPSLAVLGAPGRPSMLTLVRVVAGAALVFGGIAVVVLRNVDLSSLRDSLVAIAATLVGAVLLTVPLWLRLWRALGIERAARIRTEERDEIASHLHDSVLQTLALIQKRTDNPSEVLRLARSQERELRSWLFSSGAASDSSLAQELRAVAGEVEDTHTVAVSPVIVGDADLALEPETGRALVGATREALVNAAKHSGQSDINLYAEVEPGQISVFVRDRGKGFDPEEVPQDRQGIARSIKARVLRRGGQVQIKSEIGKGTEVRIIMPYKANDVDEKEQ</sequence>
<proteinExistence type="predicted"/>